<comment type="catalytic activity">
    <reaction evidence="1">
        <text>ATP + protein L-histidine = ADP + protein N-phospho-L-histidine.</text>
        <dbReference type="EC" id="2.7.13.3"/>
    </reaction>
</comment>
<sequence length="531" mass="56161">MSSTPAPDGARRALLAHLRQEFSAPANAIAGYAEMMVEDADRAGYADAKADLVRILSAAGSLQGLLADLLSGEGGDGLDVAKVRHDLRTPINAIKGYGEMLLEDAADGAYPELIDDLTGVLAAADDMLRRIDELVSFASGGQGAAGDLGAELAGGALGLGSASTLAPLQDMLSPRPPGPGAHAGKILVVDDNGLNRDVIGRRLRREGHEVELAENGTAALAAIAARPFDLVLLDLMMPDITGYDVLTHLKADARTRHIPVIMMSALDAIDSVVRCVEAGALDYLPKPFDTTLLLARIAAALDTKFLRDREQLMLSELERERDRSERLLLSVLPAAVVERIKQGTSLIADLVPEATILFADIDNFTPMAGRLEPSVLVQLLNTVFSAFDRLVDRFGAEKIKTIGDAYMVAVGLPQPRADHAPAAARLARAMLDELPGLSVACGQPLGIRIGLHSGPVVAGVIGERKWAYDVWGDTVNIASRMESHGLAGRIHLSQTTQGLLAGRFAVEPRGPMPIKGAGLMSTFFLGPEQAV</sequence>
<reference evidence="13" key="1">
    <citation type="journal article" date="2014" name="Int. J. Syst. Evol. Microbiol.">
        <title>Complete genome sequence of Corynebacterium casei LMG S-19264T (=DSM 44701T), isolated from a smear-ripened cheese.</title>
        <authorList>
            <consortium name="US DOE Joint Genome Institute (JGI-PGF)"/>
            <person name="Walter F."/>
            <person name="Albersmeier A."/>
            <person name="Kalinowski J."/>
            <person name="Ruckert C."/>
        </authorList>
    </citation>
    <scope>NUCLEOTIDE SEQUENCE</scope>
    <source>
        <strain evidence="13">CGMCC 1.12919</strain>
    </source>
</reference>
<comment type="subcellular location">
    <subcellularLocation>
        <location evidence="2">Membrane</location>
    </subcellularLocation>
</comment>
<dbReference type="EC" id="2.7.13.3" evidence="3"/>
<dbReference type="InterPro" id="IPR029787">
    <property type="entry name" value="Nucleotide_cyclase"/>
</dbReference>
<dbReference type="CDD" id="cd00082">
    <property type="entry name" value="HisKA"/>
    <property type="match status" value="2"/>
</dbReference>
<evidence type="ECO:0000256" key="3">
    <source>
        <dbReference type="ARBA" id="ARBA00012438"/>
    </source>
</evidence>
<evidence type="ECO:0000256" key="1">
    <source>
        <dbReference type="ARBA" id="ARBA00000085"/>
    </source>
</evidence>
<dbReference type="Pfam" id="PF00512">
    <property type="entry name" value="HisKA"/>
    <property type="match status" value="1"/>
</dbReference>
<dbReference type="PANTHER" id="PTHR11920:SF335">
    <property type="entry name" value="GUANYLATE CYCLASE"/>
    <property type="match status" value="1"/>
</dbReference>
<feature type="domain" description="Response regulatory" evidence="11">
    <location>
        <begin position="185"/>
        <end position="301"/>
    </location>
</feature>
<keyword evidence="8 10" id="KW-0456">Lyase</keyword>
<dbReference type="GO" id="GO:0000155">
    <property type="term" value="F:phosphorelay sensor kinase activity"/>
    <property type="evidence" value="ECO:0007669"/>
    <property type="project" value="InterPro"/>
</dbReference>
<dbReference type="GO" id="GO:0009190">
    <property type="term" value="P:cyclic nucleotide biosynthetic process"/>
    <property type="evidence" value="ECO:0007669"/>
    <property type="project" value="InterPro"/>
</dbReference>
<evidence type="ECO:0000256" key="9">
    <source>
        <dbReference type="PROSITE-ProRule" id="PRU00169"/>
    </source>
</evidence>
<gene>
    <name evidence="13" type="ORF">GCM10010994_49290</name>
</gene>
<dbReference type="InterPro" id="IPR001789">
    <property type="entry name" value="Sig_transdc_resp-reg_receiver"/>
</dbReference>
<keyword evidence="5" id="KW-0547">Nucleotide-binding</keyword>
<dbReference type="InterPro" id="IPR018297">
    <property type="entry name" value="A/G_cyclase_CS"/>
</dbReference>
<dbReference type="PROSITE" id="PS50125">
    <property type="entry name" value="GUANYLATE_CYCLASE_2"/>
    <property type="match status" value="1"/>
</dbReference>
<dbReference type="InterPro" id="IPR001054">
    <property type="entry name" value="A/G_cyclase"/>
</dbReference>
<comment type="similarity">
    <text evidence="10">Belongs to the adenylyl cyclase class-4/guanylyl cyclase family.</text>
</comment>
<feature type="modified residue" description="4-aspartylphosphate" evidence="9">
    <location>
        <position position="234"/>
    </location>
</feature>
<feature type="domain" description="Guanylate cyclase" evidence="12">
    <location>
        <begin position="355"/>
        <end position="482"/>
    </location>
</feature>
<keyword evidence="9" id="KW-0597">Phosphoprotein</keyword>
<dbReference type="CDD" id="cd07302">
    <property type="entry name" value="CHD"/>
    <property type="match status" value="1"/>
</dbReference>
<dbReference type="Gene3D" id="3.30.70.1230">
    <property type="entry name" value="Nucleotide cyclase"/>
    <property type="match status" value="1"/>
</dbReference>
<dbReference type="PROSITE" id="PS50110">
    <property type="entry name" value="RESPONSE_REGULATORY"/>
    <property type="match status" value="1"/>
</dbReference>
<keyword evidence="7" id="KW-0472">Membrane</keyword>
<dbReference type="AlphaFoldDB" id="A0A916XLZ2"/>
<keyword evidence="14" id="KW-1185">Reference proteome</keyword>
<evidence type="ECO:0000256" key="6">
    <source>
        <dbReference type="ARBA" id="ARBA00022989"/>
    </source>
</evidence>
<dbReference type="PROSITE" id="PS00452">
    <property type="entry name" value="GUANYLATE_CYCLASE_1"/>
    <property type="match status" value="1"/>
</dbReference>
<dbReference type="PANTHER" id="PTHR11920">
    <property type="entry name" value="GUANYLYL CYCLASE"/>
    <property type="match status" value="1"/>
</dbReference>
<dbReference type="Proteomes" id="UP000637002">
    <property type="component" value="Unassembled WGS sequence"/>
</dbReference>
<dbReference type="InterPro" id="IPR050401">
    <property type="entry name" value="Cyclic_nucleotide_synthase"/>
</dbReference>
<evidence type="ECO:0000256" key="8">
    <source>
        <dbReference type="ARBA" id="ARBA00023239"/>
    </source>
</evidence>
<dbReference type="SMART" id="SM00448">
    <property type="entry name" value="REC"/>
    <property type="match status" value="1"/>
</dbReference>
<dbReference type="SUPFAM" id="SSF52172">
    <property type="entry name" value="CheY-like"/>
    <property type="match status" value="1"/>
</dbReference>
<comment type="caution">
    <text evidence="13">The sequence shown here is derived from an EMBL/GenBank/DDBJ whole genome shotgun (WGS) entry which is preliminary data.</text>
</comment>
<dbReference type="Gene3D" id="1.10.287.130">
    <property type="match status" value="1"/>
</dbReference>
<dbReference type="GO" id="GO:0004016">
    <property type="term" value="F:adenylate cyclase activity"/>
    <property type="evidence" value="ECO:0007669"/>
    <property type="project" value="UniProtKB-ARBA"/>
</dbReference>
<dbReference type="Pfam" id="PF00072">
    <property type="entry name" value="Response_reg"/>
    <property type="match status" value="1"/>
</dbReference>
<dbReference type="GO" id="GO:0000166">
    <property type="term" value="F:nucleotide binding"/>
    <property type="evidence" value="ECO:0007669"/>
    <property type="project" value="UniProtKB-KW"/>
</dbReference>
<dbReference type="SMART" id="SM00388">
    <property type="entry name" value="HisKA"/>
    <property type="match status" value="2"/>
</dbReference>
<evidence type="ECO:0000259" key="12">
    <source>
        <dbReference type="PROSITE" id="PS50125"/>
    </source>
</evidence>
<reference evidence="13" key="2">
    <citation type="submission" date="2020-09" db="EMBL/GenBank/DDBJ databases">
        <authorList>
            <person name="Sun Q."/>
            <person name="Zhou Y."/>
        </authorList>
    </citation>
    <scope>NUCLEOTIDE SEQUENCE</scope>
    <source>
        <strain evidence="13">CGMCC 1.12919</strain>
    </source>
</reference>
<keyword evidence="6" id="KW-1133">Transmembrane helix</keyword>
<evidence type="ECO:0000256" key="10">
    <source>
        <dbReference type="RuleBase" id="RU000405"/>
    </source>
</evidence>
<dbReference type="SMART" id="SM00044">
    <property type="entry name" value="CYCc"/>
    <property type="match status" value="1"/>
</dbReference>
<keyword evidence="4" id="KW-0812">Transmembrane</keyword>
<evidence type="ECO:0000256" key="4">
    <source>
        <dbReference type="ARBA" id="ARBA00022692"/>
    </source>
</evidence>
<organism evidence="13 14">
    <name type="scientific">Chelatococcus reniformis</name>
    <dbReference type="NCBI Taxonomy" id="1494448"/>
    <lineage>
        <taxon>Bacteria</taxon>
        <taxon>Pseudomonadati</taxon>
        <taxon>Pseudomonadota</taxon>
        <taxon>Alphaproteobacteria</taxon>
        <taxon>Hyphomicrobiales</taxon>
        <taxon>Chelatococcaceae</taxon>
        <taxon>Chelatococcus</taxon>
    </lineage>
</organism>
<evidence type="ECO:0000259" key="11">
    <source>
        <dbReference type="PROSITE" id="PS50110"/>
    </source>
</evidence>
<name>A0A916XLZ2_9HYPH</name>
<dbReference type="InterPro" id="IPR003661">
    <property type="entry name" value="HisK_dim/P_dom"/>
</dbReference>
<proteinExistence type="inferred from homology"/>
<dbReference type="InterPro" id="IPR011006">
    <property type="entry name" value="CheY-like_superfamily"/>
</dbReference>
<evidence type="ECO:0000313" key="13">
    <source>
        <dbReference type="EMBL" id="GGC85539.1"/>
    </source>
</evidence>
<protein>
    <recommendedName>
        <fullName evidence="3">histidine kinase</fullName>
        <ecNumber evidence="3">2.7.13.3</ecNumber>
    </recommendedName>
</protein>
<evidence type="ECO:0000313" key="14">
    <source>
        <dbReference type="Proteomes" id="UP000637002"/>
    </source>
</evidence>
<dbReference type="SUPFAM" id="SSF55073">
    <property type="entry name" value="Nucleotide cyclase"/>
    <property type="match status" value="1"/>
</dbReference>
<accession>A0A916XLZ2</accession>
<dbReference type="Pfam" id="PF00211">
    <property type="entry name" value="Guanylate_cyc"/>
    <property type="match status" value="1"/>
</dbReference>
<dbReference type="InterPro" id="IPR036097">
    <property type="entry name" value="HisK_dim/P_sf"/>
</dbReference>
<evidence type="ECO:0000256" key="5">
    <source>
        <dbReference type="ARBA" id="ARBA00022741"/>
    </source>
</evidence>
<evidence type="ECO:0000256" key="7">
    <source>
        <dbReference type="ARBA" id="ARBA00023136"/>
    </source>
</evidence>
<dbReference type="Gene3D" id="3.40.50.2300">
    <property type="match status" value="1"/>
</dbReference>
<dbReference type="SUPFAM" id="SSF47384">
    <property type="entry name" value="Homodimeric domain of signal transducing histidine kinase"/>
    <property type="match status" value="1"/>
</dbReference>
<dbReference type="EMBL" id="BMGG01000009">
    <property type="protein sequence ID" value="GGC85539.1"/>
    <property type="molecule type" value="Genomic_DNA"/>
</dbReference>
<dbReference type="GO" id="GO:0016020">
    <property type="term" value="C:membrane"/>
    <property type="evidence" value="ECO:0007669"/>
    <property type="project" value="UniProtKB-SubCell"/>
</dbReference>
<evidence type="ECO:0000256" key="2">
    <source>
        <dbReference type="ARBA" id="ARBA00004370"/>
    </source>
</evidence>
<dbReference type="RefSeq" id="WP_244642177.1">
    <property type="nucleotide sequence ID" value="NZ_BMGG01000009.1"/>
</dbReference>